<reference evidence="8 9" key="1">
    <citation type="submission" date="2020-10" db="EMBL/GenBank/DDBJ databases">
        <title>Mouse Oral microbiota.</title>
        <authorList>
            <person name="Joseph S."/>
            <person name="Aduse-Opoku J."/>
        </authorList>
    </citation>
    <scope>NUCLEOTIDE SEQUENCE [LARGE SCALE GENOMIC DNA]</scope>
    <source>
        <strain evidence="8 9">19428wE5_W307</strain>
    </source>
</reference>
<protein>
    <submittedName>
        <fullName evidence="8">AEC family transporter</fullName>
    </submittedName>
</protein>
<evidence type="ECO:0000256" key="1">
    <source>
        <dbReference type="ARBA" id="ARBA00004141"/>
    </source>
</evidence>
<evidence type="ECO:0000313" key="9">
    <source>
        <dbReference type="Proteomes" id="UP000647980"/>
    </source>
</evidence>
<keyword evidence="2" id="KW-0813">Transport</keyword>
<evidence type="ECO:0000256" key="7">
    <source>
        <dbReference type="SAM" id="Phobius"/>
    </source>
</evidence>
<sequence>MNVWEIIVMTFTDMGFLSAIASTILIILLGFFCRKRGIFNENVGKILSKIVLTVALPALAFTAFMTDIDSEQLAQGINVLIWGILMYIVLMFAMKPLYLKYKGDEKTTLEVLSIFGSTTFFGIPIVSAILGPVGVIYANIFNIGYRIFLYSYAYIRMSGLKMELKNLKSMFLNPIVIATFLGLAIWLFQEFLPQVTVAATETEAAREVAILRIDQTLPWLYAPMEYLSKLASPLAWLAIGATLAEINIGQAAKSTSSWYYAGVKTIIVPAINLAVFFLTTATGILVFDIDAVTTMIVMMATPAATVAVAYAINFEREAILASNASLLSTLAAVILIPTWLVILNIIGNLGIF</sequence>
<dbReference type="PANTHER" id="PTHR36838">
    <property type="entry name" value="AUXIN EFFLUX CARRIER FAMILY PROTEIN"/>
    <property type="match status" value="1"/>
</dbReference>
<accession>A0ABR9XWZ6</accession>
<feature type="transmembrane region" description="Helical" evidence="7">
    <location>
        <begin position="77"/>
        <end position="99"/>
    </location>
</feature>
<proteinExistence type="predicted"/>
<evidence type="ECO:0000256" key="2">
    <source>
        <dbReference type="ARBA" id="ARBA00022448"/>
    </source>
</evidence>
<evidence type="ECO:0000256" key="6">
    <source>
        <dbReference type="ARBA" id="ARBA00023136"/>
    </source>
</evidence>
<feature type="transmembrane region" description="Helical" evidence="7">
    <location>
        <begin position="6"/>
        <end position="34"/>
    </location>
</feature>
<feature type="transmembrane region" description="Helical" evidence="7">
    <location>
        <begin position="258"/>
        <end position="285"/>
    </location>
</feature>
<name>A0ABR9XWZ6_9STAP</name>
<gene>
    <name evidence="8" type="ORF">IR135_04305</name>
</gene>
<feature type="transmembrane region" description="Helical" evidence="7">
    <location>
        <begin position="46"/>
        <end position="65"/>
    </location>
</feature>
<evidence type="ECO:0000256" key="5">
    <source>
        <dbReference type="ARBA" id="ARBA00022989"/>
    </source>
</evidence>
<dbReference type="PANTHER" id="PTHR36838:SF1">
    <property type="entry name" value="SLR1864 PROTEIN"/>
    <property type="match status" value="1"/>
</dbReference>
<keyword evidence="4 7" id="KW-0812">Transmembrane</keyword>
<feature type="transmembrane region" description="Helical" evidence="7">
    <location>
        <begin position="136"/>
        <end position="155"/>
    </location>
</feature>
<comment type="caution">
    <text evidence="8">The sequence shown here is derived from an EMBL/GenBank/DDBJ whole genome shotgun (WGS) entry which is preliminary data.</text>
</comment>
<feature type="transmembrane region" description="Helical" evidence="7">
    <location>
        <begin position="291"/>
        <end position="312"/>
    </location>
</feature>
<dbReference type="Pfam" id="PF03547">
    <property type="entry name" value="Mem_trans"/>
    <property type="match status" value="1"/>
</dbReference>
<organism evidence="8 9">
    <name type="scientific">Jeotgalicoccus nanhaiensis</name>
    <dbReference type="NCBI Taxonomy" id="568603"/>
    <lineage>
        <taxon>Bacteria</taxon>
        <taxon>Bacillati</taxon>
        <taxon>Bacillota</taxon>
        <taxon>Bacilli</taxon>
        <taxon>Bacillales</taxon>
        <taxon>Staphylococcaceae</taxon>
        <taxon>Jeotgalicoccus</taxon>
    </lineage>
</organism>
<feature type="transmembrane region" description="Helical" evidence="7">
    <location>
        <begin position="111"/>
        <end position="130"/>
    </location>
</feature>
<dbReference type="EMBL" id="JADGLW010000002">
    <property type="protein sequence ID" value="MBF0753484.1"/>
    <property type="molecule type" value="Genomic_DNA"/>
</dbReference>
<dbReference type="InterPro" id="IPR004776">
    <property type="entry name" value="Mem_transp_PIN-like"/>
</dbReference>
<keyword evidence="9" id="KW-1185">Reference proteome</keyword>
<feature type="transmembrane region" description="Helical" evidence="7">
    <location>
        <begin position="324"/>
        <end position="346"/>
    </location>
</feature>
<evidence type="ECO:0000256" key="3">
    <source>
        <dbReference type="ARBA" id="ARBA00022475"/>
    </source>
</evidence>
<evidence type="ECO:0000256" key="4">
    <source>
        <dbReference type="ARBA" id="ARBA00022692"/>
    </source>
</evidence>
<feature type="transmembrane region" description="Helical" evidence="7">
    <location>
        <begin position="167"/>
        <end position="188"/>
    </location>
</feature>
<dbReference type="Proteomes" id="UP000647980">
    <property type="component" value="Unassembled WGS sequence"/>
</dbReference>
<keyword evidence="6 7" id="KW-0472">Membrane</keyword>
<dbReference type="RefSeq" id="WP_135097015.1">
    <property type="nucleotide sequence ID" value="NZ_JADGLW010000002.1"/>
</dbReference>
<keyword evidence="5 7" id="KW-1133">Transmembrane helix</keyword>
<comment type="subcellular location">
    <subcellularLocation>
        <location evidence="1">Membrane</location>
        <topology evidence="1">Multi-pass membrane protein</topology>
    </subcellularLocation>
</comment>
<keyword evidence="3" id="KW-1003">Cell membrane</keyword>
<evidence type="ECO:0000313" key="8">
    <source>
        <dbReference type="EMBL" id="MBF0753484.1"/>
    </source>
</evidence>